<evidence type="ECO:0000313" key="2">
    <source>
        <dbReference type="Proteomes" id="UP000464657"/>
    </source>
</evidence>
<dbReference type="EMBL" id="CP019288">
    <property type="protein sequence ID" value="QHI36861.1"/>
    <property type="molecule type" value="Genomic_DNA"/>
</dbReference>
<organism evidence="1 2">
    <name type="scientific">Kordia antarctica</name>
    <dbReference type="NCBI Taxonomy" id="1218801"/>
    <lineage>
        <taxon>Bacteria</taxon>
        <taxon>Pseudomonadati</taxon>
        <taxon>Bacteroidota</taxon>
        <taxon>Flavobacteriia</taxon>
        <taxon>Flavobacteriales</taxon>
        <taxon>Flavobacteriaceae</taxon>
        <taxon>Kordia</taxon>
    </lineage>
</organism>
<protein>
    <submittedName>
        <fullName evidence="1">Uncharacterized protein</fullName>
    </submittedName>
</protein>
<gene>
    <name evidence="1" type="ORF">IMCC3317_22310</name>
</gene>
<dbReference type="Proteomes" id="UP000464657">
    <property type="component" value="Chromosome"/>
</dbReference>
<evidence type="ECO:0000313" key="1">
    <source>
        <dbReference type="EMBL" id="QHI36861.1"/>
    </source>
</evidence>
<sequence length="39" mass="4590">MNFCSSILFLYTFDSIKNELELATKITRNKLFFRSVSVI</sequence>
<name>A0A7L4ZK22_9FLAO</name>
<dbReference type="KEGG" id="kan:IMCC3317_22310"/>
<keyword evidence="2" id="KW-1185">Reference proteome</keyword>
<dbReference type="AlphaFoldDB" id="A0A7L4ZK22"/>
<reference evidence="1 2" key="1">
    <citation type="journal article" date="2013" name="Int. J. Syst. Evol. Microbiol.">
        <title>Kordia antarctica sp. nov., isolated from Antarctic seawater.</title>
        <authorList>
            <person name="Baek K."/>
            <person name="Choi A."/>
            <person name="Kang I."/>
            <person name="Lee K."/>
            <person name="Cho J.C."/>
        </authorList>
    </citation>
    <scope>NUCLEOTIDE SEQUENCE [LARGE SCALE GENOMIC DNA]</scope>
    <source>
        <strain evidence="1 2">IMCC3317</strain>
    </source>
</reference>
<accession>A0A7L4ZK22</accession>
<proteinExistence type="predicted"/>